<keyword evidence="1" id="KW-1133">Transmembrane helix</keyword>
<feature type="transmembrane region" description="Helical" evidence="1">
    <location>
        <begin position="69"/>
        <end position="89"/>
    </location>
</feature>
<dbReference type="Pfam" id="PF11667">
    <property type="entry name" value="DUF3267"/>
    <property type="match status" value="1"/>
</dbReference>
<feature type="transmembrane region" description="Helical" evidence="1">
    <location>
        <begin position="207"/>
        <end position="225"/>
    </location>
</feature>
<protein>
    <submittedName>
        <fullName evidence="2">DUF3267 domain-containing protein</fullName>
    </submittedName>
</protein>
<gene>
    <name evidence="2" type="ORF">DW929_03830</name>
</gene>
<name>A0A413S3I2_9FIRM</name>
<keyword evidence="1" id="KW-0812">Transmembrane</keyword>
<dbReference type="AlphaFoldDB" id="A0A413S3I2"/>
<evidence type="ECO:0000256" key="1">
    <source>
        <dbReference type="SAM" id="Phobius"/>
    </source>
</evidence>
<dbReference type="RefSeq" id="WP_118024945.1">
    <property type="nucleotide sequence ID" value="NZ_CATWJF010000010.1"/>
</dbReference>
<proteinExistence type="predicted"/>
<sequence>MKFFNIEFKGYLKDIDALPKNDLAKKYNRLENSNDINEIMKQIYIYAIPLGILFMYFVITFTYYVELDIICFFLILFSSLIMMPVHELLHAIAMPCKSKKYIYFFSQGMLATTTDIISRRRYIFMSMLPNIVLGIIPIILYFVAVNANCKISPGILCFGVLEICYGIGDYWNVLKALNVTSGKCQLFNSGVNTFYIGKKSDCEQLKIIIAFISLIITVAIGTSYFLTENVIFLYLLLVSFVVFYMIENQLSIIMRYSIVIFIIAIRILL</sequence>
<organism evidence="2 3">
    <name type="scientific">Eubacterium ventriosum</name>
    <dbReference type="NCBI Taxonomy" id="39496"/>
    <lineage>
        <taxon>Bacteria</taxon>
        <taxon>Bacillati</taxon>
        <taxon>Bacillota</taxon>
        <taxon>Clostridia</taxon>
        <taxon>Eubacteriales</taxon>
        <taxon>Eubacteriaceae</taxon>
        <taxon>Eubacterium</taxon>
    </lineage>
</organism>
<feature type="transmembrane region" description="Helical" evidence="1">
    <location>
        <begin position="231"/>
        <end position="246"/>
    </location>
</feature>
<dbReference type="EMBL" id="QSFO01000003">
    <property type="protein sequence ID" value="RHA56224.1"/>
    <property type="molecule type" value="Genomic_DNA"/>
</dbReference>
<dbReference type="InterPro" id="IPR021683">
    <property type="entry name" value="DUF3267"/>
</dbReference>
<evidence type="ECO:0000313" key="3">
    <source>
        <dbReference type="Proteomes" id="UP000284598"/>
    </source>
</evidence>
<feature type="transmembrane region" description="Helical" evidence="1">
    <location>
        <begin position="43"/>
        <end position="63"/>
    </location>
</feature>
<keyword evidence="1" id="KW-0472">Membrane</keyword>
<reference evidence="2 3" key="1">
    <citation type="submission" date="2018-08" db="EMBL/GenBank/DDBJ databases">
        <title>A genome reference for cultivated species of the human gut microbiota.</title>
        <authorList>
            <person name="Zou Y."/>
            <person name="Xue W."/>
            <person name="Luo G."/>
        </authorList>
    </citation>
    <scope>NUCLEOTIDE SEQUENCE [LARGE SCALE GENOMIC DNA]</scope>
    <source>
        <strain evidence="2 3">AM43-2</strain>
    </source>
</reference>
<dbReference type="Proteomes" id="UP000284598">
    <property type="component" value="Unassembled WGS sequence"/>
</dbReference>
<comment type="caution">
    <text evidence="2">The sequence shown here is derived from an EMBL/GenBank/DDBJ whole genome shotgun (WGS) entry which is preliminary data.</text>
</comment>
<evidence type="ECO:0000313" key="2">
    <source>
        <dbReference type="EMBL" id="RHA56224.1"/>
    </source>
</evidence>
<accession>A0A413S3I2</accession>
<feature type="transmembrane region" description="Helical" evidence="1">
    <location>
        <begin position="123"/>
        <end position="144"/>
    </location>
</feature>